<keyword evidence="4 8" id="KW-0472">Membrane</keyword>
<comment type="caution">
    <text evidence="11">The sequence shown here is derived from an EMBL/GenBank/DDBJ whole genome shotgun (WGS) entry which is preliminary data.</text>
</comment>
<dbReference type="FunFam" id="1.10.287.950:FF:000001">
    <property type="entry name" value="Methyl-accepting chemotaxis sensory transducer"/>
    <property type="match status" value="1"/>
</dbReference>
<evidence type="ECO:0000256" key="5">
    <source>
        <dbReference type="ARBA" id="ARBA00023224"/>
    </source>
</evidence>
<dbReference type="EMBL" id="WSSB01000002">
    <property type="protein sequence ID" value="MXR36062.1"/>
    <property type="molecule type" value="Genomic_DNA"/>
</dbReference>
<dbReference type="CDD" id="cd11386">
    <property type="entry name" value="MCP_signal"/>
    <property type="match status" value="1"/>
</dbReference>
<dbReference type="GO" id="GO:0006935">
    <property type="term" value="P:chemotaxis"/>
    <property type="evidence" value="ECO:0007669"/>
    <property type="project" value="UniProtKB-ARBA"/>
</dbReference>
<evidence type="ECO:0000256" key="2">
    <source>
        <dbReference type="ARBA" id="ARBA00022692"/>
    </source>
</evidence>
<keyword evidence="2 8" id="KW-0812">Transmembrane</keyword>
<dbReference type="InterPro" id="IPR003660">
    <property type="entry name" value="HAMP_dom"/>
</dbReference>
<organism evidence="11 12">
    <name type="scientific">Craterilacuibacter sinensis</name>
    <dbReference type="NCBI Taxonomy" id="2686017"/>
    <lineage>
        <taxon>Bacteria</taxon>
        <taxon>Pseudomonadati</taxon>
        <taxon>Pseudomonadota</taxon>
        <taxon>Betaproteobacteria</taxon>
        <taxon>Neisseriales</taxon>
        <taxon>Neisseriaceae</taxon>
        <taxon>Craterilacuibacter</taxon>
    </lineage>
</organism>
<evidence type="ECO:0000256" key="1">
    <source>
        <dbReference type="ARBA" id="ARBA00004141"/>
    </source>
</evidence>
<keyword evidence="5 7" id="KW-0807">Transducer</keyword>
<evidence type="ECO:0000259" key="10">
    <source>
        <dbReference type="PROSITE" id="PS50885"/>
    </source>
</evidence>
<dbReference type="Pfam" id="PF00015">
    <property type="entry name" value="MCPsignal"/>
    <property type="match status" value="1"/>
</dbReference>
<evidence type="ECO:0000256" key="3">
    <source>
        <dbReference type="ARBA" id="ARBA00022989"/>
    </source>
</evidence>
<protein>
    <submittedName>
        <fullName evidence="11">HAMP domain-containing protein</fullName>
    </submittedName>
</protein>
<evidence type="ECO:0000313" key="11">
    <source>
        <dbReference type="EMBL" id="MXR36062.1"/>
    </source>
</evidence>
<dbReference type="PANTHER" id="PTHR32089">
    <property type="entry name" value="METHYL-ACCEPTING CHEMOTAXIS PROTEIN MCPB"/>
    <property type="match status" value="1"/>
</dbReference>
<dbReference type="SUPFAM" id="SSF58104">
    <property type="entry name" value="Methyl-accepting chemotaxis protein (MCP) signaling domain"/>
    <property type="match status" value="1"/>
</dbReference>
<dbReference type="Proteomes" id="UP000467214">
    <property type="component" value="Unassembled WGS sequence"/>
</dbReference>
<dbReference type="CDD" id="cd06225">
    <property type="entry name" value="HAMP"/>
    <property type="match status" value="1"/>
</dbReference>
<dbReference type="PANTHER" id="PTHR32089:SF119">
    <property type="entry name" value="METHYL-ACCEPTING CHEMOTAXIS PROTEIN CTPL"/>
    <property type="match status" value="1"/>
</dbReference>
<feature type="domain" description="Methyl-accepting transducer" evidence="9">
    <location>
        <begin position="276"/>
        <end position="512"/>
    </location>
</feature>
<keyword evidence="12" id="KW-1185">Reference proteome</keyword>
<reference evidence="11 12" key="1">
    <citation type="submission" date="2019-12" db="EMBL/GenBank/DDBJ databases">
        <title>Neisseriaceae gen. nov. sp. Genome sequencing and assembly.</title>
        <authorList>
            <person name="Liu Z."/>
            <person name="Li A."/>
        </authorList>
    </citation>
    <scope>NUCLEOTIDE SEQUENCE [LARGE SCALE GENOMIC DNA]</scope>
    <source>
        <strain evidence="11 12">B2N2-7</strain>
    </source>
</reference>
<comment type="subcellular location">
    <subcellularLocation>
        <location evidence="1">Membrane</location>
        <topology evidence="1">Multi-pass membrane protein</topology>
    </subcellularLocation>
</comment>
<dbReference type="InterPro" id="IPR004089">
    <property type="entry name" value="MCPsignal_dom"/>
</dbReference>
<dbReference type="Pfam" id="PF12729">
    <property type="entry name" value="4HB_MCP_1"/>
    <property type="match status" value="1"/>
</dbReference>
<feature type="transmembrane region" description="Helical" evidence="8">
    <location>
        <begin position="197"/>
        <end position="217"/>
    </location>
</feature>
<dbReference type="InterPro" id="IPR024478">
    <property type="entry name" value="HlyB_4HB_MCP"/>
</dbReference>
<comment type="similarity">
    <text evidence="6">Belongs to the methyl-accepting chemotaxis (MCP) protein family.</text>
</comment>
<keyword evidence="3 8" id="KW-1133">Transmembrane helix</keyword>
<gene>
    <name evidence="11" type="ORF">GQF02_03610</name>
</gene>
<dbReference type="PROSITE" id="PS50885">
    <property type="entry name" value="HAMP"/>
    <property type="match status" value="1"/>
</dbReference>
<evidence type="ECO:0000259" key="9">
    <source>
        <dbReference type="PROSITE" id="PS50111"/>
    </source>
</evidence>
<dbReference type="RefSeq" id="WP_160794897.1">
    <property type="nucleotide sequence ID" value="NZ_WSSB01000002.1"/>
</dbReference>
<dbReference type="Gene3D" id="1.10.287.950">
    <property type="entry name" value="Methyl-accepting chemotaxis protein"/>
    <property type="match status" value="1"/>
</dbReference>
<dbReference type="GO" id="GO:0007165">
    <property type="term" value="P:signal transduction"/>
    <property type="evidence" value="ECO:0007669"/>
    <property type="project" value="UniProtKB-KW"/>
</dbReference>
<dbReference type="SMART" id="SM00283">
    <property type="entry name" value="MA"/>
    <property type="match status" value="1"/>
</dbReference>
<dbReference type="AlphaFoldDB" id="A0A845BIQ8"/>
<evidence type="ECO:0000313" key="12">
    <source>
        <dbReference type="Proteomes" id="UP000467214"/>
    </source>
</evidence>
<dbReference type="SMART" id="SM00304">
    <property type="entry name" value="HAMP"/>
    <property type="match status" value="1"/>
</dbReference>
<sequence>MLKRMTIGQRVALLASSLLLFVCMIGGVGLAALHKLDVNLEDLLDNDVAFSRQMDQLESSMLRVRQAEKDILLSLGNPPEHEKNLKSTKAKFDKNVAALSAEVKEARSLVRLADKQGELAALEGNVDAYRQGMEALYLKLQSGEITQANHADAAIQPFKTQLYALRDQVTALRELADGYIDAADGKQEAMLGQIRNVMLGALALALVLGVLLAVLIVRSITRPLGGLQASMRQAAAQNDLTIRIDTSGQDEVSETARALSTLLGNLSAFVERTRGDSQRVSATSRSMSDVASRITEASNEQADASSSTAAVVEQMTTGIARVAEHASKMAGEARSSMEMSVEGSRVAGQAAAEMAEIAKVIRLSEASIATLSQRSSEIGSIVGVIREIAEQTNLLALNAAIEAARAGESGRGFAVVADEVRKLAERTAQATNEISSKISLVQGETKTAVASMQQAAGQVSSGVELSRTVADTLEMLRELSAQVLGKTDEIASAMLEQSHASQEAARSVEHIAQMSESNSRSVAESATMASELSKLSSELDLEIGRFRT</sequence>
<feature type="domain" description="HAMP" evidence="10">
    <location>
        <begin position="218"/>
        <end position="271"/>
    </location>
</feature>
<dbReference type="Pfam" id="PF00672">
    <property type="entry name" value="HAMP"/>
    <property type="match status" value="1"/>
</dbReference>
<accession>A0A845BIQ8</accession>
<dbReference type="PROSITE" id="PS50111">
    <property type="entry name" value="CHEMOTAXIS_TRANSDUC_2"/>
    <property type="match status" value="1"/>
</dbReference>
<dbReference type="GO" id="GO:0016020">
    <property type="term" value="C:membrane"/>
    <property type="evidence" value="ECO:0007669"/>
    <property type="project" value="UniProtKB-SubCell"/>
</dbReference>
<evidence type="ECO:0000256" key="8">
    <source>
        <dbReference type="SAM" id="Phobius"/>
    </source>
</evidence>
<proteinExistence type="inferred from homology"/>
<evidence type="ECO:0000256" key="4">
    <source>
        <dbReference type="ARBA" id="ARBA00023136"/>
    </source>
</evidence>
<evidence type="ECO:0000256" key="7">
    <source>
        <dbReference type="PROSITE-ProRule" id="PRU00284"/>
    </source>
</evidence>
<evidence type="ECO:0000256" key="6">
    <source>
        <dbReference type="ARBA" id="ARBA00029447"/>
    </source>
</evidence>
<name>A0A845BIQ8_9NEIS</name>